<sequence>MESILSFDDYDVIESIYYHNPYIDLESENVSPDFKLNIKYGDKERTEAALFFSIELGDKSFEENSFYLKATILGVFSIGNIDDTNEEFVDHLYKKNSLAILYPYMRSLVSDVSSKGGDLPIILPPINVGAMAEKQDFITEEYDNE</sequence>
<dbReference type="Pfam" id="PF02556">
    <property type="entry name" value="SecB"/>
    <property type="match status" value="1"/>
</dbReference>
<dbReference type="GO" id="GO:0051262">
    <property type="term" value="P:protein tetramerization"/>
    <property type="evidence" value="ECO:0007669"/>
    <property type="project" value="InterPro"/>
</dbReference>
<dbReference type="Gene3D" id="3.10.420.10">
    <property type="entry name" value="SecB-like"/>
    <property type="match status" value="1"/>
</dbReference>
<evidence type="ECO:0000313" key="3">
    <source>
        <dbReference type="Proteomes" id="UP000306980"/>
    </source>
</evidence>
<evidence type="ECO:0000256" key="1">
    <source>
        <dbReference type="ARBA" id="ARBA00009990"/>
    </source>
</evidence>
<protein>
    <recommendedName>
        <fullName evidence="4">Preprotein translocase subunit SecB</fullName>
    </recommendedName>
</protein>
<dbReference type="RefSeq" id="WP_138602804.1">
    <property type="nucleotide sequence ID" value="NZ_VCIA01000001.1"/>
</dbReference>
<evidence type="ECO:0000313" key="2">
    <source>
        <dbReference type="EMBL" id="TMN21925.1"/>
    </source>
</evidence>
<reference evidence="2 3" key="1">
    <citation type="submission" date="2019-05" db="EMBL/GenBank/DDBJ databases">
        <title>Genomic analysis of Lentibacillus sp. NKC220-2.</title>
        <authorList>
            <person name="Oh Y.J."/>
        </authorList>
    </citation>
    <scope>NUCLEOTIDE SEQUENCE [LARGE SCALE GENOMIC DNA]</scope>
    <source>
        <strain evidence="2 3">NKC220-2</strain>
    </source>
</reference>
<dbReference type="GO" id="GO:0015031">
    <property type="term" value="P:protein transport"/>
    <property type="evidence" value="ECO:0007669"/>
    <property type="project" value="InterPro"/>
</dbReference>
<dbReference type="InterPro" id="IPR003708">
    <property type="entry name" value="SecB"/>
</dbReference>
<dbReference type="OrthoDB" id="1699164at2"/>
<name>A0A5S3QJ83_9BACI</name>
<comment type="similarity">
    <text evidence="1">Belongs to the SecB family.</text>
</comment>
<dbReference type="AlphaFoldDB" id="A0A5S3QJ83"/>
<evidence type="ECO:0008006" key="4">
    <source>
        <dbReference type="Google" id="ProtNLM"/>
    </source>
</evidence>
<dbReference type="GO" id="GO:0051082">
    <property type="term" value="F:unfolded protein binding"/>
    <property type="evidence" value="ECO:0007669"/>
    <property type="project" value="InterPro"/>
</dbReference>
<dbReference type="EMBL" id="VCIA01000001">
    <property type="protein sequence ID" value="TMN21925.1"/>
    <property type="molecule type" value="Genomic_DNA"/>
</dbReference>
<dbReference type="Proteomes" id="UP000306980">
    <property type="component" value="Unassembled WGS sequence"/>
</dbReference>
<dbReference type="InterPro" id="IPR035958">
    <property type="entry name" value="SecB-like_sf"/>
</dbReference>
<comment type="caution">
    <text evidence="2">The sequence shown here is derived from an EMBL/GenBank/DDBJ whole genome shotgun (WGS) entry which is preliminary data.</text>
</comment>
<dbReference type="SUPFAM" id="SSF54611">
    <property type="entry name" value="SecB-like"/>
    <property type="match status" value="1"/>
</dbReference>
<organism evidence="2 3">
    <name type="scientific">Lentibacillus cibarius</name>
    <dbReference type="NCBI Taxonomy" id="2583219"/>
    <lineage>
        <taxon>Bacteria</taxon>
        <taxon>Bacillati</taxon>
        <taxon>Bacillota</taxon>
        <taxon>Bacilli</taxon>
        <taxon>Bacillales</taxon>
        <taxon>Bacillaceae</taxon>
        <taxon>Lentibacillus</taxon>
    </lineage>
</organism>
<accession>A0A5S3QJ83</accession>
<dbReference type="PANTHER" id="PTHR36918:SF1">
    <property type="entry name" value="PROTEIN-EXPORT PROTEIN SECB"/>
    <property type="match status" value="1"/>
</dbReference>
<gene>
    <name evidence="2" type="ORF">FFL34_07195</name>
</gene>
<proteinExistence type="inferred from homology"/>
<dbReference type="PANTHER" id="PTHR36918">
    <property type="match status" value="1"/>
</dbReference>